<evidence type="ECO:0000256" key="1">
    <source>
        <dbReference type="SAM" id="MobiDB-lite"/>
    </source>
</evidence>
<dbReference type="RefSeq" id="XP_001019499.1">
    <property type="nucleotide sequence ID" value="XM_001019499.1"/>
</dbReference>
<sequence length="165" mass="19212">MLVNYDDSSDSEIENEKVEKDQKPEKIIPEQAQDQQKKKVKLLNFNQVMKKADEKSSITASSSYTSNLLNEAKKIDSQLNNANKISNEINSKRKLPKDYEEKVDCPVEQKYHKLNITEEELQKRKIEEQIANQAKTQSEAKEKQKKHMFVPPQIRNNTKNVSTEF</sequence>
<evidence type="ECO:0000313" key="3">
    <source>
        <dbReference type="Proteomes" id="UP000009168"/>
    </source>
</evidence>
<feature type="compositionally biased region" description="Basic and acidic residues" evidence="1">
    <location>
        <begin position="14"/>
        <end position="27"/>
    </location>
</feature>
<feature type="compositionally biased region" description="Polar residues" evidence="1">
    <location>
        <begin position="154"/>
        <end position="165"/>
    </location>
</feature>
<accession>Q23RY5</accession>
<evidence type="ECO:0000313" key="2">
    <source>
        <dbReference type="EMBL" id="EAR99254.1"/>
    </source>
</evidence>
<dbReference type="KEGG" id="tet:TTHERM_00627140"/>
<keyword evidence="3" id="KW-1185">Reference proteome</keyword>
<protein>
    <submittedName>
        <fullName evidence="2">Uncharacterized protein</fullName>
    </submittedName>
</protein>
<dbReference type="InParanoid" id="Q23RY5"/>
<feature type="region of interest" description="Disordered" evidence="1">
    <location>
        <begin position="132"/>
        <end position="165"/>
    </location>
</feature>
<reference evidence="3" key="1">
    <citation type="journal article" date="2006" name="PLoS Biol.">
        <title>Macronuclear genome sequence of the ciliate Tetrahymena thermophila, a model eukaryote.</title>
        <authorList>
            <person name="Eisen J.A."/>
            <person name="Coyne R.S."/>
            <person name="Wu M."/>
            <person name="Wu D."/>
            <person name="Thiagarajan M."/>
            <person name="Wortman J.R."/>
            <person name="Badger J.H."/>
            <person name="Ren Q."/>
            <person name="Amedeo P."/>
            <person name="Jones K.M."/>
            <person name="Tallon L.J."/>
            <person name="Delcher A.L."/>
            <person name="Salzberg S.L."/>
            <person name="Silva J.C."/>
            <person name="Haas B.J."/>
            <person name="Majoros W.H."/>
            <person name="Farzad M."/>
            <person name="Carlton J.M."/>
            <person name="Smith R.K. Jr."/>
            <person name="Garg J."/>
            <person name="Pearlman R.E."/>
            <person name="Karrer K.M."/>
            <person name="Sun L."/>
            <person name="Manning G."/>
            <person name="Elde N.C."/>
            <person name="Turkewitz A.P."/>
            <person name="Asai D.J."/>
            <person name="Wilkes D.E."/>
            <person name="Wang Y."/>
            <person name="Cai H."/>
            <person name="Collins K."/>
            <person name="Stewart B.A."/>
            <person name="Lee S.R."/>
            <person name="Wilamowska K."/>
            <person name="Weinberg Z."/>
            <person name="Ruzzo W.L."/>
            <person name="Wloga D."/>
            <person name="Gaertig J."/>
            <person name="Frankel J."/>
            <person name="Tsao C.-C."/>
            <person name="Gorovsky M.A."/>
            <person name="Keeling P.J."/>
            <person name="Waller R.F."/>
            <person name="Patron N.J."/>
            <person name="Cherry J.M."/>
            <person name="Stover N.A."/>
            <person name="Krieger C.J."/>
            <person name="del Toro C."/>
            <person name="Ryder H.F."/>
            <person name="Williamson S.C."/>
            <person name="Barbeau R.A."/>
            <person name="Hamilton E.P."/>
            <person name="Orias E."/>
        </authorList>
    </citation>
    <scope>NUCLEOTIDE SEQUENCE [LARGE SCALE GENOMIC DNA]</scope>
    <source>
        <strain evidence="3">SB210</strain>
    </source>
</reference>
<organism evidence="2 3">
    <name type="scientific">Tetrahymena thermophila (strain SB210)</name>
    <dbReference type="NCBI Taxonomy" id="312017"/>
    <lineage>
        <taxon>Eukaryota</taxon>
        <taxon>Sar</taxon>
        <taxon>Alveolata</taxon>
        <taxon>Ciliophora</taxon>
        <taxon>Intramacronucleata</taxon>
        <taxon>Oligohymenophorea</taxon>
        <taxon>Hymenostomatida</taxon>
        <taxon>Tetrahymenina</taxon>
        <taxon>Tetrahymenidae</taxon>
        <taxon>Tetrahymena</taxon>
    </lineage>
</organism>
<gene>
    <name evidence="2" type="ORF">TTHERM_00627140</name>
</gene>
<name>Q23RY5_TETTS</name>
<dbReference type="HOGENOM" id="CLU_1614154_0_0_1"/>
<dbReference type="AlphaFoldDB" id="Q23RY5"/>
<dbReference type="Proteomes" id="UP000009168">
    <property type="component" value="Unassembled WGS sequence"/>
</dbReference>
<feature type="region of interest" description="Disordered" evidence="1">
    <location>
        <begin position="1"/>
        <end position="27"/>
    </location>
</feature>
<dbReference type="GeneID" id="7844536"/>
<dbReference type="EMBL" id="GG662641">
    <property type="protein sequence ID" value="EAR99254.1"/>
    <property type="molecule type" value="Genomic_DNA"/>
</dbReference>
<proteinExistence type="predicted"/>